<evidence type="ECO:0000313" key="2">
    <source>
        <dbReference type="EMBL" id="KHG11468.1"/>
    </source>
</evidence>
<organism evidence="2 3">
    <name type="scientific">Gossypium arboreum</name>
    <name type="common">Tree cotton</name>
    <name type="synonym">Gossypium nanking</name>
    <dbReference type="NCBI Taxonomy" id="29729"/>
    <lineage>
        <taxon>Eukaryota</taxon>
        <taxon>Viridiplantae</taxon>
        <taxon>Streptophyta</taxon>
        <taxon>Embryophyta</taxon>
        <taxon>Tracheophyta</taxon>
        <taxon>Spermatophyta</taxon>
        <taxon>Magnoliopsida</taxon>
        <taxon>eudicotyledons</taxon>
        <taxon>Gunneridae</taxon>
        <taxon>Pentapetalae</taxon>
        <taxon>rosids</taxon>
        <taxon>malvids</taxon>
        <taxon>Malvales</taxon>
        <taxon>Malvaceae</taxon>
        <taxon>Malvoideae</taxon>
        <taxon>Gossypium</taxon>
    </lineage>
</organism>
<evidence type="ECO:0000313" key="3">
    <source>
        <dbReference type="Proteomes" id="UP000032142"/>
    </source>
</evidence>
<dbReference type="EMBL" id="KN395915">
    <property type="protein sequence ID" value="KHG11468.1"/>
    <property type="molecule type" value="Genomic_DNA"/>
</dbReference>
<dbReference type="AlphaFoldDB" id="A0A0B0NAA3"/>
<protein>
    <submittedName>
        <fullName evidence="2">Uncharacterized protein</fullName>
    </submittedName>
</protein>
<accession>A0A0B0NAA3</accession>
<gene>
    <name evidence="2" type="ORF">F383_11925</name>
</gene>
<proteinExistence type="predicted"/>
<feature type="region of interest" description="Disordered" evidence="1">
    <location>
        <begin position="1"/>
        <end position="39"/>
    </location>
</feature>
<dbReference type="Proteomes" id="UP000032142">
    <property type="component" value="Unassembled WGS sequence"/>
</dbReference>
<feature type="compositionally biased region" description="Basic and acidic residues" evidence="1">
    <location>
        <begin position="1"/>
        <end position="11"/>
    </location>
</feature>
<name>A0A0B0NAA3_GOSAR</name>
<evidence type="ECO:0000256" key="1">
    <source>
        <dbReference type="SAM" id="MobiDB-lite"/>
    </source>
</evidence>
<keyword evidence="3" id="KW-1185">Reference proteome</keyword>
<reference evidence="3" key="1">
    <citation type="submission" date="2014-09" db="EMBL/GenBank/DDBJ databases">
        <authorList>
            <person name="Mudge J."/>
            <person name="Ramaraj T."/>
            <person name="Lindquist I.E."/>
            <person name="Bharti A.K."/>
            <person name="Sundararajan A."/>
            <person name="Cameron C.T."/>
            <person name="Woodward J.E."/>
            <person name="May G.D."/>
            <person name="Brubaker C."/>
            <person name="Broadhvest J."/>
            <person name="Wilkins T.A."/>
        </authorList>
    </citation>
    <scope>NUCLEOTIDE SEQUENCE</scope>
    <source>
        <strain evidence="3">cv. AKA8401</strain>
    </source>
</reference>
<sequence length="39" mass="4311">MNEPGTGERRRTSLNRSRINRGRGIHEGEREAGSSTLGD</sequence>